<sequence length="100" mass="11846">MPDDRFSRKGKKVLHRNRPPVFSVLQDKKMSNKIFDPVIFGYALSNIWHWPSTELRHCQRQQSYPTFKLTSRTMIPVRAHTKPCLRLAYKLDPTKSFVMV</sequence>
<evidence type="ECO:0000313" key="2">
    <source>
        <dbReference type="Proteomes" id="UP000005204"/>
    </source>
</evidence>
<proteinExistence type="predicted"/>
<evidence type="ECO:0000313" key="1">
    <source>
        <dbReference type="EnsemblMetazoa" id="XP_021203488.1"/>
    </source>
</evidence>
<accession>A0A8R2DK99</accession>
<reference evidence="2" key="1">
    <citation type="journal article" date="2008" name="Insect Biochem. Mol. Biol.">
        <title>The genome of a lepidopteran model insect, the silkworm Bombyx mori.</title>
        <authorList>
            <consortium name="International Silkworm Genome Consortium"/>
        </authorList>
    </citation>
    <scope>NUCLEOTIDE SEQUENCE [LARGE SCALE GENOMIC DNA]</scope>
    <source>
        <strain evidence="2">p50T</strain>
    </source>
</reference>
<organism evidence="1 2">
    <name type="scientific">Bombyx mori</name>
    <name type="common">Silk moth</name>
    <dbReference type="NCBI Taxonomy" id="7091"/>
    <lineage>
        <taxon>Eukaryota</taxon>
        <taxon>Metazoa</taxon>
        <taxon>Ecdysozoa</taxon>
        <taxon>Arthropoda</taxon>
        <taxon>Hexapoda</taxon>
        <taxon>Insecta</taxon>
        <taxon>Pterygota</taxon>
        <taxon>Neoptera</taxon>
        <taxon>Endopterygota</taxon>
        <taxon>Lepidoptera</taxon>
        <taxon>Glossata</taxon>
        <taxon>Ditrysia</taxon>
        <taxon>Bombycoidea</taxon>
        <taxon>Bombycidae</taxon>
        <taxon>Bombycinae</taxon>
        <taxon>Bombyx</taxon>
    </lineage>
</organism>
<protein>
    <submittedName>
        <fullName evidence="1">Uncharacterized protein</fullName>
    </submittedName>
</protein>
<keyword evidence="2" id="KW-1185">Reference proteome</keyword>
<dbReference type="AlphaFoldDB" id="A0A8R2DK99"/>
<name>A0A8R2DK99_BOMMO</name>
<dbReference type="Proteomes" id="UP000005204">
    <property type="component" value="Unassembled WGS sequence"/>
</dbReference>
<dbReference type="EnsemblMetazoa" id="XM_021347813.2">
    <property type="protein sequence ID" value="XP_021203488.1"/>
    <property type="gene ID" value="LOC110385142"/>
</dbReference>
<reference evidence="1" key="2">
    <citation type="submission" date="2022-06" db="UniProtKB">
        <authorList>
            <consortium name="EnsemblMetazoa"/>
        </authorList>
    </citation>
    <scope>IDENTIFICATION</scope>
    <source>
        <strain evidence="1">p50T (Dazao)</strain>
    </source>
</reference>